<organism evidence="1 3">
    <name type="scientific">Sulfuracidifex tepidarius</name>
    <dbReference type="NCBI Taxonomy" id="1294262"/>
    <lineage>
        <taxon>Archaea</taxon>
        <taxon>Thermoproteota</taxon>
        <taxon>Thermoprotei</taxon>
        <taxon>Sulfolobales</taxon>
        <taxon>Sulfolobaceae</taxon>
        <taxon>Sulfuracidifex</taxon>
    </lineage>
</organism>
<name>A0A510DW29_9CREN</name>
<sequence>MIKIILYFLNIIKCSLTTDANYKFLKQLTDNKVVSNKTFTFNEIKIREIKGKYYVYTKE</sequence>
<evidence type="ECO:0000313" key="2">
    <source>
        <dbReference type="EMBL" id="BBG27194.1"/>
    </source>
</evidence>
<evidence type="ECO:0000313" key="4">
    <source>
        <dbReference type="Proteomes" id="UP000325030"/>
    </source>
</evidence>
<reference evidence="1 3" key="2">
    <citation type="journal article" date="2020" name="Int. J. Syst. Evol. Microbiol.">
        <title>Sulfuracidifex tepidarius gen. nov., sp. nov. and transfer of Sulfolobus metallicus Huber and Stetter 1992 to the genus Sulfuracidifex as Sulfuracidifex metallicus comb. nov.</title>
        <authorList>
            <person name="Itoh T."/>
            <person name="Miura T."/>
            <person name="Sakai H.D."/>
            <person name="Kato S."/>
            <person name="Ohkuma M."/>
            <person name="Takashina T."/>
        </authorList>
    </citation>
    <scope>NUCLEOTIDE SEQUENCE [LARGE SCALE GENOMIC DNA]</scope>
    <source>
        <strain evidence="1 3">IC-006</strain>
        <strain evidence="2">IC-007</strain>
    </source>
</reference>
<dbReference type="KEGG" id="step:IC006_1752"/>
<reference evidence="4" key="1">
    <citation type="submission" date="2018-09" db="EMBL/GenBank/DDBJ databases">
        <title>Complete Genome Sequencing of Sulfolobus sp. JCM 16834.</title>
        <authorList>
            <person name="Kato S."/>
            <person name="Itoh T."/>
            <person name="Ohkuma M."/>
        </authorList>
    </citation>
    <scope>NUCLEOTIDE SEQUENCE [LARGE SCALE GENOMIC DNA]</scope>
    <source>
        <strain evidence="4">IC-007</strain>
    </source>
</reference>
<dbReference type="AlphaFoldDB" id="A0A510DW29"/>
<proteinExistence type="predicted"/>
<evidence type="ECO:0000313" key="3">
    <source>
        <dbReference type="Proteomes" id="UP000322983"/>
    </source>
</evidence>
<keyword evidence="3" id="KW-1185">Reference proteome</keyword>
<dbReference type="EMBL" id="AP018929">
    <property type="protein sequence ID" value="BBG24436.1"/>
    <property type="molecule type" value="Genomic_DNA"/>
</dbReference>
<protein>
    <submittedName>
        <fullName evidence="1">Uncharacterized protein</fullName>
    </submittedName>
</protein>
<dbReference type="Proteomes" id="UP000322983">
    <property type="component" value="Chromosome"/>
</dbReference>
<accession>A0A510E3V3</accession>
<evidence type="ECO:0000313" key="1">
    <source>
        <dbReference type="EMBL" id="BBG24436.1"/>
    </source>
</evidence>
<gene>
    <name evidence="1" type="ORF">IC006_1752</name>
    <name evidence="2" type="ORF">IC007_1730</name>
</gene>
<dbReference type="EMBL" id="AP018930">
    <property type="protein sequence ID" value="BBG27194.1"/>
    <property type="molecule type" value="Genomic_DNA"/>
</dbReference>
<dbReference type="Proteomes" id="UP000325030">
    <property type="component" value="Chromosome"/>
</dbReference>
<accession>A0A510DW29</accession>